<dbReference type="InterPro" id="IPR001647">
    <property type="entry name" value="HTH_TetR"/>
</dbReference>
<dbReference type="InterPro" id="IPR009057">
    <property type="entry name" value="Homeodomain-like_sf"/>
</dbReference>
<sequence length="395" mass="42449">MPSSKAPRRTRAIDRREQLCAAATVLFTERGYPHVSVSDVAARAGVSTPTVYRHFADKQALLFAATQGGVDSFEAYTESALAAEAARDHPDPAHAVVTAATRLSMADPGAHTLWRWSGQHLSDEQNREVVRRTRRVLRRWAAALAESRPALSERESMYLAGAVLSVAGSRIGREAKANAPLVESTMRQLIWRLLDLQPALAPPLPDPVVGLPGEGGRRDEILDAAARLFAERGYPGTGMDHIGAAVGITGPSVYKHFPAKEAILVAIGRRSAMRLEAGAMAAGFITSNPAELLDLLVDSYVQTITTSPDLQVALSSGYVLAGTPDAAELVTMERGYVARWIDLWSAAHPDADRTVATLTIHAALAIVLDAVRMPRSTPRPEFAARMAYLVKGLLA</sequence>
<keyword evidence="1" id="KW-0805">Transcription regulation</keyword>
<dbReference type="EMBL" id="BAABIE010000010">
    <property type="protein sequence ID" value="GAA4751861.1"/>
    <property type="molecule type" value="Genomic_DNA"/>
</dbReference>
<feature type="domain" description="HTH tetR-type" evidence="5">
    <location>
        <begin position="13"/>
        <end position="73"/>
    </location>
</feature>
<dbReference type="PROSITE" id="PS01081">
    <property type="entry name" value="HTH_TETR_1"/>
    <property type="match status" value="1"/>
</dbReference>
<evidence type="ECO:0000256" key="1">
    <source>
        <dbReference type="ARBA" id="ARBA00023015"/>
    </source>
</evidence>
<evidence type="ECO:0000313" key="7">
    <source>
        <dbReference type="Proteomes" id="UP001500822"/>
    </source>
</evidence>
<proteinExistence type="predicted"/>
<dbReference type="InterPro" id="IPR050109">
    <property type="entry name" value="HTH-type_TetR-like_transc_reg"/>
</dbReference>
<dbReference type="Gene3D" id="1.10.10.60">
    <property type="entry name" value="Homeodomain-like"/>
    <property type="match status" value="2"/>
</dbReference>
<dbReference type="PANTHER" id="PTHR30055">
    <property type="entry name" value="HTH-TYPE TRANSCRIPTIONAL REGULATOR RUTR"/>
    <property type="match status" value="1"/>
</dbReference>
<evidence type="ECO:0000256" key="3">
    <source>
        <dbReference type="ARBA" id="ARBA00023163"/>
    </source>
</evidence>
<accession>A0ABP8ZB40</accession>
<protein>
    <submittedName>
        <fullName evidence="6">TetR/AcrR family transcriptional regulator</fullName>
    </submittedName>
</protein>
<keyword evidence="3" id="KW-0804">Transcription</keyword>
<evidence type="ECO:0000256" key="2">
    <source>
        <dbReference type="ARBA" id="ARBA00023125"/>
    </source>
</evidence>
<reference evidence="7" key="1">
    <citation type="journal article" date="2019" name="Int. J. Syst. Evol. Microbiol.">
        <title>The Global Catalogue of Microorganisms (GCM) 10K type strain sequencing project: providing services to taxonomists for standard genome sequencing and annotation.</title>
        <authorList>
            <consortium name="The Broad Institute Genomics Platform"/>
            <consortium name="The Broad Institute Genome Sequencing Center for Infectious Disease"/>
            <person name="Wu L."/>
            <person name="Ma J."/>
        </authorList>
    </citation>
    <scope>NUCLEOTIDE SEQUENCE [LARGE SCALE GENOMIC DNA]</scope>
    <source>
        <strain evidence="7">JCM 18077</strain>
    </source>
</reference>
<feature type="DNA-binding region" description="H-T-H motif" evidence="4">
    <location>
        <begin position="36"/>
        <end position="55"/>
    </location>
</feature>
<dbReference type="SUPFAM" id="SSF46689">
    <property type="entry name" value="Homeodomain-like"/>
    <property type="match status" value="2"/>
</dbReference>
<dbReference type="PRINTS" id="PR00455">
    <property type="entry name" value="HTHTETR"/>
</dbReference>
<dbReference type="PROSITE" id="PS50977">
    <property type="entry name" value="HTH_TETR_2"/>
    <property type="match status" value="2"/>
</dbReference>
<evidence type="ECO:0000259" key="5">
    <source>
        <dbReference type="PROSITE" id="PS50977"/>
    </source>
</evidence>
<name>A0ABP8ZB40_9ACTN</name>
<gene>
    <name evidence="6" type="ORF">GCM10023217_23360</name>
</gene>
<comment type="caution">
    <text evidence="6">The sequence shown here is derived from an EMBL/GenBank/DDBJ whole genome shotgun (WGS) entry which is preliminary data.</text>
</comment>
<evidence type="ECO:0000313" key="6">
    <source>
        <dbReference type="EMBL" id="GAA4751861.1"/>
    </source>
</evidence>
<dbReference type="RefSeq" id="WP_246992819.1">
    <property type="nucleotide sequence ID" value="NZ_BAABIE010000010.1"/>
</dbReference>
<keyword evidence="2 4" id="KW-0238">DNA-binding</keyword>
<dbReference type="Proteomes" id="UP001500822">
    <property type="component" value="Unassembled WGS sequence"/>
</dbReference>
<dbReference type="Gene3D" id="1.10.357.10">
    <property type="entry name" value="Tetracycline Repressor, domain 2"/>
    <property type="match status" value="2"/>
</dbReference>
<feature type="DNA-binding region" description="H-T-H motif" evidence="4">
    <location>
        <begin position="238"/>
        <end position="257"/>
    </location>
</feature>
<dbReference type="InterPro" id="IPR023772">
    <property type="entry name" value="DNA-bd_HTH_TetR-type_CS"/>
</dbReference>
<evidence type="ECO:0000256" key="4">
    <source>
        <dbReference type="PROSITE-ProRule" id="PRU00335"/>
    </source>
</evidence>
<organism evidence="6 7">
    <name type="scientific">Gordonia alkaliphila</name>
    <dbReference type="NCBI Taxonomy" id="1053547"/>
    <lineage>
        <taxon>Bacteria</taxon>
        <taxon>Bacillati</taxon>
        <taxon>Actinomycetota</taxon>
        <taxon>Actinomycetes</taxon>
        <taxon>Mycobacteriales</taxon>
        <taxon>Gordoniaceae</taxon>
        <taxon>Gordonia</taxon>
    </lineage>
</organism>
<dbReference type="Pfam" id="PF00440">
    <property type="entry name" value="TetR_N"/>
    <property type="match status" value="2"/>
</dbReference>
<keyword evidence="7" id="KW-1185">Reference proteome</keyword>
<feature type="domain" description="HTH tetR-type" evidence="5">
    <location>
        <begin position="215"/>
        <end position="275"/>
    </location>
</feature>
<dbReference type="PANTHER" id="PTHR30055:SF234">
    <property type="entry name" value="HTH-TYPE TRANSCRIPTIONAL REGULATOR BETI"/>
    <property type="match status" value="1"/>
</dbReference>